<accession>A0ABR8XI31</accession>
<feature type="transmembrane region" description="Helical" evidence="1">
    <location>
        <begin position="39"/>
        <end position="62"/>
    </location>
</feature>
<dbReference type="PANTHER" id="PTHR36834:SF1">
    <property type="entry name" value="INTEGRAL MEMBRANE PROTEIN"/>
    <property type="match status" value="1"/>
</dbReference>
<dbReference type="Pfam" id="PF04892">
    <property type="entry name" value="VanZ"/>
    <property type="match status" value="1"/>
</dbReference>
<dbReference type="InterPro" id="IPR053150">
    <property type="entry name" value="Teicoplanin_resist-assoc"/>
</dbReference>
<name>A0ABR8XI31_9BACL</name>
<feature type="transmembrane region" description="Helical" evidence="1">
    <location>
        <begin position="159"/>
        <end position="176"/>
    </location>
</feature>
<sequence>MIHSYLLSMIGYCILSFPFYIISRTLYLKNKKKDMLRELVMLVFFLYCVSIFSQTIIPNFYISNGQIVLDTSTAYVRSNFTPLQTILLYYDQLNGPLANIAFYNLAGNIVLFIPFGFFIPWLWKKLRGWRKMHIVAFSIPLFIEGTQYFIGRSIDVDDVLLNAIAIVIGFVLFKIMRRIRKMLSQK</sequence>
<keyword evidence="1" id="KW-1133">Transmembrane helix</keyword>
<feature type="transmembrane region" description="Helical" evidence="1">
    <location>
        <begin position="6"/>
        <end position="27"/>
    </location>
</feature>
<evidence type="ECO:0000259" key="2">
    <source>
        <dbReference type="Pfam" id="PF04892"/>
    </source>
</evidence>
<organism evidence="3 4">
    <name type="scientific">Solibacillus merdavium</name>
    <dbReference type="NCBI Taxonomy" id="2762218"/>
    <lineage>
        <taxon>Bacteria</taxon>
        <taxon>Bacillati</taxon>
        <taxon>Bacillota</taxon>
        <taxon>Bacilli</taxon>
        <taxon>Bacillales</taxon>
        <taxon>Caryophanaceae</taxon>
        <taxon>Solibacillus</taxon>
    </lineage>
</organism>
<keyword evidence="4" id="KW-1185">Reference proteome</keyword>
<feature type="domain" description="VanZ-like" evidence="2">
    <location>
        <begin position="44"/>
        <end position="176"/>
    </location>
</feature>
<gene>
    <name evidence="3" type="ORF">H9632_00665</name>
</gene>
<comment type="caution">
    <text evidence="3">The sequence shown here is derived from an EMBL/GenBank/DDBJ whole genome shotgun (WGS) entry which is preliminary data.</text>
</comment>
<feature type="transmembrane region" description="Helical" evidence="1">
    <location>
        <begin position="134"/>
        <end position="153"/>
    </location>
</feature>
<evidence type="ECO:0000256" key="1">
    <source>
        <dbReference type="SAM" id="Phobius"/>
    </source>
</evidence>
<dbReference type="PANTHER" id="PTHR36834">
    <property type="entry name" value="MEMBRANE PROTEIN-RELATED"/>
    <property type="match status" value="1"/>
</dbReference>
<proteinExistence type="predicted"/>
<dbReference type="Proteomes" id="UP000600565">
    <property type="component" value="Unassembled WGS sequence"/>
</dbReference>
<reference evidence="3 4" key="1">
    <citation type="submission" date="2020-08" db="EMBL/GenBank/DDBJ databases">
        <title>A Genomic Blueprint of the Chicken Gut Microbiome.</title>
        <authorList>
            <person name="Gilroy R."/>
            <person name="Ravi A."/>
            <person name="Getino M."/>
            <person name="Pursley I."/>
            <person name="Horton D.L."/>
            <person name="Alikhan N.-F."/>
            <person name="Baker D."/>
            <person name="Gharbi K."/>
            <person name="Hall N."/>
            <person name="Watson M."/>
            <person name="Adriaenssens E.M."/>
            <person name="Foster-Nyarko E."/>
            <person name="Jarju S."/>
            <person name="Secka A."/>
            <person name="Antonio M."/>
            <person name="Oren A."/>
            <person name="Chaudhuri R."/>
            <person name="La Ragione R.M."/>
            <person name="Hildebrand F."/>
            <person name="Pallen M.J."/>
        </authorList>
    </citation>
    <scope>NUCLEOTIDE SEQUENCE [LARGE SCALE GENOMIC DNA]</scope>
    <source>
        <strain evidence="3 4">Sa1YVA6</strain>
    </source>
</reference>
<evidence type="ECO:0000313" key="3">
    <source>
        <dbReference type="EMBL" id="MBD8031558.1"/>
    </source>
</evidence>
<dbReference type="EMBL" id="JACSPW010000001">
    <property type="protein sequence ID" value="MBD8031558.1"/>
    <property type="molecule type" value="Genomic_DNA"/>
</dbReference>
<keyword evidence="1" id="KW-0472">Membrane</keyword>
<feature type="transmembrane region" description="Helical" evidence="1">
    <location>
        <begin position="100"/>
        <end position="122"/>
    </location>
</feature>
<protein>
    <submittedName>
        <fullName evidence="3">VanZ family protein</fullName>
    </submittedName>
</protein>
<dbReference type="InterPro" id="IPR006976">
    <property type="entry name" value="VanZ-like"/>
</dbReference>
<evidence type="ECO:0000313" key="4">
    <source>
        <dbReference type="Proteomes" id="UP000600565"/>
    </source>
</evidence>
<keyword evidence="1" id="KW-0812">Transmembrane</keyword>